<dbReference type="EC" id="2.3.1.-" evidence="4"/>
<dbReference type="InterPro" id="IPR000182">
    <property type="entry name" value="GNAT_dom"/>
</dbReference>
<organism evidence="4 5">
    <name type="scientific">Syntrophus aciditrophicus (strain SB)</name>
    <dbReference type="NCBI Taxonomy" id="56780"/>
    <lineage>
        <taxon>Bacteria</taxon>
        <taxon>Pseudomonadati</taxon>
        <taxon>Thermodesulfobacteriota</taxon>
        <taxon>Syntrophia</taxon>
        <taxon>Syntrophales</taxon>
        <taxon>Syntrophaceae</taxon>
        <taxon>Syntrophus</taxon>
    </lineage>
</organism>
<keyword evidence="2 4" id="KW-0808">Transferase</keyword>
<keyword evidence="5" id="KW-1185">Reference proteome</keyword>
<evidence type="ECO:0000313" key="5">
    <source>
        <dbReference type="Proteomes" id="UP000001933"/>
    </source>
</evidence>
<dbReference type="Pfam" id="PF02550">
    <property type="entry name" value="AcetylCoA_hydro"/>
    <property type="match status" value="1"/>
</dbReference>
<dbReference type="Gene3D" id="3.30.750.70">
    <property type="entry name" value="4-hydroxybutyrate coenzyme like domains"/>
    <property type="match status" value="1"/>
</dbReference>
<dbReference type="SUPFAM" id="SSF55729">
    <property type="entry name" value="Acyl-CoA N-acyltransferases (Nat)"/>
    <property type="match status" value="1"/>
</dbReference>
<accession>Q2LPX2</accession>
<feature type="domain" description="N-acetyltransferase" evidence="3">
    <location>
        <begin position="505"/>
        <end position="650"/>
    </location>
</feature>
<dbReference type="InterPro" id="IPR038460">
    <property type="entry name" value="AcetylCoA_hyd_C_sf"/>
</dbReference>
<dbReference type="FunCoup" id="Q2LPX2">
    <property type="interactions" value="121"/>
</dbReference>
<evidence type="ECO:0000256" key="2">
    <source>
        <dbReference type="ARBA" id="ARBA00022679"/>
    </source>
</evidence>
<dbReference type="InterPro" id="IPR016181">
    <property type="entry name" value="Acyl_CoA_acyltransferase"/>
</dbReference>
<reference evidence="4 5" key="1">
    <citation type="journal article" date="2007" name="Proc. Natl. Acad. Sci. U.S.A.">
        <title>The genome of Syntrophus aciditrophicus: life at the thermodynamic limit of microbial growth.</title>
        <authorList>
            <person name="McInerney M.J."/>
            <person name="Rohlin L."/>
            <person name="Mouttaki H."/>
            <person name="Kim U."/>
            <person name="Krupp R.S."/>
            <person name="Rios-Hernandez L."/>
            <person name="Sieber J."/>
            <person name="Struchtemeyer C.G."/>
            <person name="Bhattacharyya A."/>
            <person name="Campbell J.W."/>
            <person name="Gunsalus R.P."/>
        </authorList>
    </citation>
    <scope>NUCLEOTIDE SEQUENCE [LARGE SCALE GENOMIC DNA]</scope>
    <source>
        <strain evidence="4 5">SB</strain>
    </source>
</reference>
<dbReference type="InterPro" id="IPR026888">
    <property type="entry name" value="AcetylCoA_hyd_C"/>
</dbReference>
<proteinExistence type="inferred from homology"/>
<dbReference type="HOGENOM" id="CLU_030703_1_0_7"/>
<dbReference type="Gene3D" id="3.40.1080.10">
    <property type="entry name" value="Glutaconate Coenzyme A-transferase"/>
    <property type="match status" value="1"/>
</dbReference>
<evidence type="ECO:0000259" key="3">
    <source>
        <dbReference type="PROSITE" id="PS51186"/>
    </source>
</evidence>
<evidence type="ECO:0000256" key="1">
    <source>
        <dbReference type="ARBA" id="ARBA00009632"/>
    </source>
</evidence>
<dbReference type="CDD" id="cd04301">
    <property type="entry name" value="NAT_SF"/>
    <property type="match status" value="1"/>
</dbReference>
<dbReference type="Pfam" id="PF00583">
    <property type="entry name" value="Acetyltransf_1"/>
    <property type="match status" value="1"/>
</dbReference>
<protein>
    <submittedName>
        <fullName evidence="4">Acetyl-CoA CoA transferase / acetyltransferase</fullName>
        <ecNumber evidence="4">2.3.1.-</ecNumber>
    </submittedName>
</protein>
<dbReference type="eggNOG" id="COG0427">
    <property type="taxonomic scope" value="Bacteria"/>
</dbReference>
<dbReference type="SUPFAM" id="SSF100950">
    <property type="entry name" value="NagB/RpiA/CoA transferase-like"/>
    <property type="match status" value="2"/>
</dbReference>
<dbReference type="InterPro" id="IPR003702">
    <property type="entry name" value="ActCoA_hydro_N"/>
</dbReference>
<dbReference type="PANTHER" id="PTHR21432">
    <property type="entry name" value="ACETYL-COA HYDROLASE-RELATED"/>
    <property type="match status" value="1"/>
</dbReference>
<dbReference type="InterPro" id="IPR046433">
    <property type="entry name" value="ActCoA_hydro"/>
</dbReference>
<name>Q2LPX2_SYNAS</name>
<dbReference type="Gene3D" id="3.40.630.30">
    <property type="match status" value="1"/>
</dbReference>
<dbReference type="GO" id="GO:0006083">
    <property type="term" value="P:acetate metabolic process"/>
    <property type="evidence" value="ECO:0007669"/>
    <property type="project" value="InterPro"/>
</dbReference>
<dbReference type="eggNOG" id="COG1670">
    <property type="taxonomic scope" value="Bacteria"/>
</dbReference>
<dbReference type="STRING" id="56780.SYN_02594"/>
<dbReference type="Pfam" id="PF13336">
    <property type="entry name" value="AcetylCoA_hyd_C"/>
    <property type="match status" value="1"/>
</dbReference>
<dbReference type="GO" id="GO:0008775">
    <property type="term" value="F:acetate CoA-transferase activity"/>
    <property type="evidence" value="ECO:0007669"/>
    <property type="project" value="InterPro"/>
</dbReference>
<dbReference type="PANTHER" id="PTHR21432:SF20">
    <property type="entry name" value="ACETYL-COA HYDROLASE"/>
    <property type="match status" value="1"/>
</dbReference>
<dbReference type="Gene3D" id="3.40.1080.20">
    <property type="entry name" value="Acetyl-CoA hydrolase/transferase C-terminal domain"/>
    <property type="match status" value="1"/>
</dbReference>
<dbReference type="PROSITE" id="PS51186">
    <property type="entry name" value="GNAT"/>
    <property type="match status" value="1"/>
</dbReference>
<sequence>MPLNTEVSRKQSFKSWESKMNCRNKNHFLEMWKATYSEKFADEVEIFSKIRRGDRIFVSSGCGEPQYLVKSLVKYVESNPKAIFDTEIIQIYSFGVTPYSDPKFQSNFRHNTFFIGDNTRTSVNDGTSDYTPISMSNVPTLLRSGFVRIDIALIQTSLPDENGFLSLGVSVDMVKAATEKASLVIAQVNTNMPYTHGDGFIHISDVDYLIPHDEPVLELQGSISSKTAQKIGNYVSRLIQDGDTIQVGFGILPNEAVAHLNNKKHLGVHTSLLSDGLINLIKLGVIDNSRKKLNRGKTIASFCMGSREAYKYIHDNHSICFRTIDYTNDPLVIAQEDNMVAINSALEIDLTGQATSESIGGRFYSGVGAHQDFMRGAAMARNGKTVLALQSTAMGGKLSRIVPTLSESAGVTLNRSDVRYVITEYGIAYLHGKTIRERVMELIAIAHPKFRPWLLEEAKKRGLIYRDQTFNHGQKGKYPEHLETHWTTNSGMSVFFRPVKVTDEPLFRDFIHALSDTSLYLRFFSKRFDMPHERIQSMITTDYTRQMAICAVVPLDRKEMIVGVGRYQIDDSTYWADIAFAVRDDYQRRGICSALLSYMTHHAKKKGLLGFTAAVLMENEPMLKTFAKGGFDISGKLEFGFYNLKLAFRN</sequence>
<dbReference type="InParanoid" id="Q2LPX2"/>
<keyword evidence="4" id="KW-0012">Acyltransferase</keyword>
<dbReference type="GO" id="GO:0016747">
    <property type="term" value="F:acyltransferase activity, transferring groups other than amino-acyl groups"/>
    <property type="evidence" value="ECO:0007669"/>
    <property type="project" value="InterPro"/>
</dbReference>
<evidence type="ECO:0000313" key="4">
    <source>
        <dbReference type="EMBL" id="ABC76320.1"/>
    </source>
</evidence>
<dbReference type="InterPro" id="IPR037171">
    <property type="entry name" value="NagB/RpiA_transferase-like"/>
</dbReference>
<dbReference type="Proteomes" id="UP000001933">
    <property type="component" value="Chromosome"/>
</dbReference>
<dbReference type="KEGG" id="sat:SYN_02594"/>
<comment type="similarity">
    <text evidence="1">Belongs to the acetyl-CoA hydrolase/transferase family.</text>
</comment>
<dbReference type="AlphaFoldDB" id="Q2LPX2"/>
<gene>
    <name evidence="4" type="ORF">SYN_02594</name>
</gene>
<dbReference type="EMBL" id="CP000252">
    <property type="protein sequence ID" value="ABC76320.1"/>
    <property type="molecule type" value="Genomic_DNA"/>
</dbReference>